<evidence type="ECO:0000256" key="13">
    <source>
        <dbReference type="NCBIfam" id="TIGR00228"/>
    </source>
</evidence>
<dbReference type="PRINTS" id="PR00696">
    <property type="entry name" value="RSOLVASERUVC"/>
</dbReference>
<evidence type="ECO:0000256" key="10">
    <source>
        <dbReference type="ARBA" id="ARBA00023172"/>
    </source>
</evidence>
<keyword evidence="3" id="KW-0540">Nuclease</keyword>
<evidence type="ECO:0000256" key="3">
    <source>
        <dbReference type="ARBA" id="ARBA00022722"/>
    </source>
</evidence>
<evidence type="ECO:0000313" key="14">
    <source>
        <dbReference type="EMBL" id="KUK86320.1"/>
    </source>
</evidence>
<dbReference type="InterPro" id="IPR036397">
    <property type="entry name" value="RNaseH_sf"/>
</dbReference>
<dbReference type="GO" id="GO:0046872">
    <property type="term" value="F:metal ion binding"/>
    <property type="evidence" value="ECO:0007669"/>
    <property type="project" value="UniProtKB-KW"/>
</dbReference>
<dbReference type="EC" id="3.1.21.10" evidence="13"/>
<organism evidence="14 15">
    <name type="scientific">candidate division TA06 bacterium 34_109</name>
    <dbReference type="NCBI Taxonomy" id="1635277"/>
    <lineage>
        <taxon>Bacteria</taxon>
        <taxon>Bacteria division TA06</taxon>
    </lineage>
</organism>
<evidence type="ECO:0000256" key="7">
    <source>
        <dbReference type="ARBA" id="ARBA00022801"/>
    </source>
</evidence>
<keyword evidence="7 14" id="KW-0378">Hydrolase</keyword>
<keyword evidence="6" id="KW-0227">DNA damage</keyword>
<dbReference type="Proteomes" id="UP000053467">
    <property type="component" value="Unassembled WGS sequence"/>
</dbReference>
<keyword evidence="5" id="KW-0255">Endonuclease</keyword>
<dbReference type="FunFam" id="3.30.420.10:FF:000002">
    <property type="entry name" value="Crossover junction endodeoxyribonuclease RuvC"/>
    <property type="match status" value="1"/>
</dbReference>
<evidence type="ECO:0000256" key="9">
    <source>
        <dbReference type="ARBA" id="ARBA00023125"/>
    </source>
</evidence>
<dbReference type="PANTHER" id="PTHR30194">
    <property type="entry name" value="CROSSOVER JUNCTION ENDODEOXYRIBONUCLEASE RUVC"/>
    <property type="match status" value="1"/>
</dbReference>
<evidence type="ECO:0000256" key="1">
    <source>
        <dbReference type="ARBA" id="ARBA00009518"/>
    </source>
</evidence>
<protein>
    <recommendedName>
        <fullName evidence="13">Crossover junction endodeoxyribonuclease RuvC</fullName>
        <ecNumber evidence="13">3.1.21.10</ecNumber>
    </recommendedName>
</protein>
<accession>A0A124G043</accession>
<dbReference type="AlphaFoldDB" id="A0A124G043"/>
<gene>
    <name evidence="14" type="ORF">XE03_1575</name>
</gene>
<keyword evidence="4" id="KW-0479">Metal-binding</keyword>
<evidence type="ECO:0000256" key="6">
    <source>
        <dbReference type="ARBA" id="ARBA00022763"/>
    </source>
</evidence>
<evidence type="ECO:0000256" key="4">
    <source>
        <dbReference type="ARBA" id="ARBA00022723"/>
    </source>
</evidence>
<evidence type="ECO:0000256" key="11">
    <source>
        <dbReference type="ARBA" id="ARBA00023204"/>
    </source>
</evidence>
<evidence type="ECO:0000313" key="15">
    <source>
        <dbReference type="Proteomes" id="UP000053467"/>
    </source>
</evidence>
<comment type="similarity">
    <text evidence="1">Belongs to the RuvC family.</text>
</comment>
<name>A0A124G043_UNCT6</name>
<keyword evidence="8" id="KW-0460">Magnesium</keyword>
<keyword evidence="2" id="KW-0963">Cytoplasm</keyword>
<reference evidence="15" key="1">
    <citation type="journal article" date="2015" name="MBio">
        <title>Genome-Resolved Metagenomic Analysis Reveals Roles for Candidate Phyla and Other Microbial Community Members in Biogeochemical Transformations in Oil Reservoirs.</title>
        <authorList>
            <person name="Hu P."/>
            <person name="Tom L."/>
            <person name="Singh A."/>
            <person name="Thomas B.C."/>
            <person name="Baker B.J."/>
            <person name="Piceno Y.M."/>
            <person name="Andersen G.L."/>
            <person name="Banfield J.F."/>
        </authorList>
    </citation>
    <scope>NUCLEOTIDE SEQUENCE [LARGE SCALE GENOMIC DNA]</scope>
</reference>
<dbReference type="PANTHER" id="PTHR30194:SF3">
    <property type="entry name" value="CROSSOVER JUNCTION ENDODEOXYRIBONUCLEASE RUVC"/>
    <property type="match status" value="1"/>
</dbReference>
<dbReference type="GO" id="GO:0006281">
    <property type="term" value="P:DNA repair"/>
    <property type="evidence" value="ECO:0007669"/>
    <property type="project" value="UniProtKB-KW"/>
</dbReference>
<sequence length="157" mass="18095">MKVVGFDPSLKQTGYAIVNDLFEIVTAGIIKTDQHENIEKRLYEIFSESDSIIQKFKPEYAVFEESFYHKNVKTTSILSMVRSAILVSCVKNDVKVKFFSPNLIKKSITGRGHSTKEQVQFMVRTIFKIDKSLPYDVSDALAVTYTFLNRKDYELVY</sequence>
<keyword evidence="11" id="KW-0234">DNA repair</keyword>
<keyword evidence="10" id="KW-0233">DNA recombination</keyword>
<evidence type="ECO:0000256" key="8">
    <source>
        <dbReference type="ARBA" id="ARBA00022842"/>
    </source>
</evidence>
<dbReference type="Pfam" id="PF02075">
    <property type="entry name" value="RuvC"/>
    <property type="match status" value="1"/>
</dbReference>
<proteinExistence type="inferred from homology"/>
<keyword evidence="9" id="KW-0238">DNA-binding</keyword>
<dbReference type="CDD" id="cd16962">
    <property type="entry name" value="RuvC"/>
    <property type="match status" value="1"/>
</dbReference>
<dbReference type="InterPro" id="IPR002176">
    <property type="entry name" value="X-over_junc_endoDNase_RuvC"/>
</dbReference>
<evidence type="ECO:0000256" key="5">
    <source>
        <dbReference type="ARBA" id="ARBA00022759"/>
    </source>
</evidence>
<evidence type="ECO:0000256" key="12">
    <source>
        <dbReference type="ARBA" id="ARBA00029354"/>
    </source>
</evidence>
<comment type="caution">
    <text evidence="14">The sequence shown here is derived from an EMBL/GenBank/DDBJ whole genome shotgun (WGS) entry which is preliminary data.</text>
</comment>
<dbReference type="InterPro" id="IPR012337">
    <property type="entry name" value="RNaseH-like_sf"/>
</dbReference>
<dbReference type="GO" id="GO:0008821">
    <property type="term" value="F:crossover junction DNA endonuclease activity"/>
    <property type="evidence" value="ECO:0007669"/>
    <property type="project" value="UniProtKB-UniRule"/>
</dbReference>
<dbReference type="SUPFAM" id="SSF53098">
    <property type="entry name" value="Ribonuclease H-like"/>
    <property type="match status" value="1"/>
</dbReference>
<dbReference type="GO" id="GO:0003677">
    <property type="term" value="F:DNA binding"/>
    <property type="evidence" value="ECO:0007669"/>
    <property type="project" value="UniProtKB-KW"/>
</dbReference>
<dbReference type="NCBIfam" id="TIGR00228">
    <property type="entry name" value="ruvC"/>
    <property type="match status" value="1"/>
</dbReference>
<dbReference type="GO" id="GO:0006310">
    <property type="term" value="P:DNA recombination"/>
    <property type="evidence" value="ECO:0007669"/>
    <property type="project" value="UniProtKB-UniRule"/>
</dbReference>
<dbReference type="Gene3D" id="3.30.420.10">
    <property type="entry name" value="Ribonuclease H-like superfamily/Ribonuclease H"/>
    <property type="match status" value="1"/>
</dbReference>
<evidence type="ECO:0000256" key="2">
    <source>
        <dbReference type="ARBA" id="ARBA00022490"/>
    </source>
</evidence>
<comment type="catalytic activity">
    <reaction evidence="12">
        <text>Endonucleolytic cleavage at a junction such as a reciprocal single-stranded crossover between two homologous DNA duplexes (Holliday junction).</text>
        <dbReference type="EC" id="3.1.21.10"/>
    </reaction>
</comment>
<dbReference type="EMBL" id="LGGX01000022">
    <property type="protein sequence ID" value="KUK86320.1"/>
    <property type="molecule type" value="Genomic_DNA"/>
</dbReference>